<gene>
    <name evidence="2" type="ORF">K6Y31_09830</name>
</gene>
<sequence length="197" mass="22414">MKQIITQFSMNVQISLLMAWLLLASIFIVLLPDGLAQTLNMLALRSQLSPYLSVAIIVSASYFIAKLLLFIHFRLTHRTEQEEQNKRMMSMIKRLDFEEKAVLREYIIQRKNMLSLPLNEPAVANLLEAGVLVPALSTQEINGERRIVKLSINLAARPLLTHKLLGLPQGKMTEAEVELLKSARPEYARQNFIGMRS</sequence>
<keyword evidence="1" id="KW-1133">Transmembrane helix</keyword>
<protein>
    <submittedName>
        <fullName evidence="2">Superinfection exclusion B family protein</fullName>
    </submittedName>
</protein>
<dbReference type="Proteomes" id="UP001201273">
    <property type="component" value="Unassembled WGS sequence"/>
</dbReference>
<keyword evidence="3" id="KW-1185">Reference proteome</keyword>
<keyword evidence="1" id="KW-0472">Membrane</keyword>
<reference evidence="2 3" key="1">
    <citation type="journal article" date="2022" name="Environ. Microbiol. Rep.">
        <title>Eco-phylogenetic analyses reveal divergent evolution of vitamin B12 metabolism in the marine bacterial family 'Psychromonadaceae'.</title>
        <authorList>
            <person name="Jin X."/>
            <person name="Yang Y."/>
            <person name="Cao H."/>
            <person name="Gao B."/>
            <person name="Zhao Z."/>
        </authorList>
    </citation>
    <scope>NUCLEOTIDE SEQUENCE [LARGE SCALE GENOMIC DNA]</scope>
    <source>
        <strain evidence="2 3">MKS20</strain>
    </source>
</reference>
<evidence type="ECO:0000256" key="1">
    <source>
        <dbReference type="SAM" id="Phobius"/>
    </source>
</evidence>
<organism evidence="2 3">
    <name type="scientific">Motilimonas cestriensis</name>
    <dbReference type="NCBI Taxonomy" id="2742685"/>
    <lineage>
        <taxon>Bacteria</taxon>
        <taxon>Pseudomonadati</taxon>
        <taxon>Pseudomonadota</taxon>
        <taxon>Gammaproteobacteria</taxon>
        <taxon>Alteromonadales</taxon>
        <taxon>Alteromonadales genera incertae sedis</taxon>
        <taxon>Motilimonas</taxon>
    </lineage>
</organism>
<feature type="transmembrane region" description="Helical" evidence="1">
    <location>
        <begin position="51"/>
        <end position="71"/>
    </location>
</feature>
<name>A0ABS8W7Z2_9GAMM</name>
<proteinExistence type="predicted"/>
<evidence type="ECO:0000313" key="2">
    <source>
        <dbReference type="EMBL" id="MCE2595117.1"/>
    </source>
</evidence>
<accession>A0ABS8W7Z2</accession>
<dbReference type="EMBL" id="JAIMJA010000008">
    <property type="protein sequence ID" value="MCE2595117.1"/>
    <property type="molecule type" value="Genomic_DNA"/>
</dbReference>
<dbReference type="RefSeq" id="WP_233052612.1">
    <property type="nucleotide sequence ID" value="NZ_JAIMJA010000008.1"/>
</dbReference>
<evidence type="ECO:0000313" key="3">
    <source>
        <dbReference type="Proteomes" id="UP001201273"/>
    </source>
</evidence>
<dbReference type="InterPro" id="IPR025982">
    <property type="entry name" value="SieB"/>
</dbReference>
<comment type="caution">
    <text evidence="2">The sequence shown here is derived from an EMBL/GenBank/DDBJ whole genome shotgun (WGS) entry which is preliminary data.</text>
</comment>
<feature type="transmembrane region" description="Helical" evidence="1">
    <location>
        <begin position="12"/>
        <end position="31"/>
    </location>
</feature>
<keyword evidence="1" id="KW-0812">Transmembrane</keyword>
<dbReference type="Pfam" id="PF14163">
    <property type="entry name" value="SieB"/>
    <property type="match status" value="1"/>
</dbReference>